<evidence type="ECO:0000313" key="4">
    <source>
        <dbReference type="Proteomes" id="UP000319175"/>
    </source>
</evidence>
<sequence>MNYCLILIWHHSMKAIRIYQIQSILCLILLIVLSKANAQQKHMPLITLAEKSQNLEAVKMSSNGKYITSRLVYDLNRDTLLIFKTSAKDKLLGFRTKIGEHYFIGENTLLLPLGNTAELWNLQTNKQIIFTDIVQAKALTGSTQFVIHYGHQNNSKLILYDQNGMAKQTLENVKNFFLLPEARIAAVKYDDKKAVSQLFIVSPAEIKKVYSSSLLIEDIEMGHGSSEIFISERNTTDKYQNLKYLDFYNGELHVLKDILPVNFNAAYLENTKDEKGYFIRLWSEGKAEDGMVDIWYGSDRDLIQKYYPRGIESAYLWQPKEGKIQDLGRQDLQNIISLGNGRYFLGINPSILNDYTVFNPDIEINVLDAEAAEWKTLGRFTPEIYVSDNGQFLLSPKNSQWFLYDLKENNTIPIGDTKLTKPFFAQNDSTIFFEGEDGLWQYNITSSKLKKIINAPGYTAKIINGNVNLMSYSGISKNTVSLQYPLLVQLSDPDKMITKFMSWHNGKETLMVKPSANLYTEPAYNNQIKQLCYIEQNYNLSPRLTYIQNGKKEQILFQTNRHDKKVSAFRQETITYADGKSNPCQGLLFYPADYSESETYPMVVQIYEKQGKVKNQYLNLSLHQTEGFNTRALLENGYFVFYPDIIYGNQGSGIAALQCVTNALDALKFKKQIDPKKIGLTGHSFGGYESNFIATQSDRFAAYLSGTGNSDIVSSYFNFNLNYLMPIFWRFETYQYRMHKPFSEDKQLYYDNNPIYNAEKVSAPMLLWTGMQDENIKWEETRSFYNALRRNKKPVIALFYRNEGHSLLNMDNNLDLSIRTLDWFNYFLKDDYSSSWIDQEIKKGAD</sequence>
<dbReference type="EMBL" id="VFJE01000056">
    <property type="protein sequence ID" value="TPD66010.1"/>
    <property type="molecule type" value="Genomic_DNA"/>
</dbReference>
<keyword evidence="1" id="KW-0378">Hydrolase</keyword>
<dbReference type="Gene3D" id="3.40.50.1820">
    <property type="entry name" value="alpha/beta hydrolase"/>
    <property type="match status" value="1"/>
</dbReference>
<accession>A0A501PZL0</accession>
<reference evidence="3 4" key="1">
    <citation type="submission" date="2019-06" db="EMBL/GenBank/DDBJ databases">
        <title>Flavobacterium sp. MaA-Y11 from geoumgang.</title>
        <authorList>
            <person name="Jeong S."/>
        </authorList>
    </citation>
    <scope>NUCLEOTIDE SEQUENCE [LARGE SCALE GENOMIC DNA]</scope>
    <source>
        <strain evidence="3 4">MaA-Y11</strain>
    </source>
</reference>
<dbReference type="SUPFAM" id="SSF53474">
    <property type="entry name" value="alpha/beta-Hydrolases"/>
    <property type="match status" value="1"/>
</dbReference>
<keyword evidence="4" id="KW-1185">Reference proteome</keyword>
<evidence type="ECO:0000313" key="3">
    <source>
        <dbReference type="EMBL" id="TPD66010.1"/>
    </source>
</evidence>
<name>A0A501PZL0_9FLAO</name>
<evidence type="ECO:0000259" key="2">
    <source>
        <dbReference type="Pfam" id="PF00326"/>
    </source>
</evidence>
<proteinExistence type="predicted"/>
<gene>
    <name evidence="3" type="ORF">FJA49_17690</name>
</gene>
<dbReference type="Pfam" id="PF00326">
    <property type="entry name" value="Peptidase_S9"/>
    <property type="match status" value="1"/>
</dbReference>
<dbReference type="SUPFAM" id="SSF82171">
    <property type="entry name" value="DPP6 N-terminal domain-like"/>
    <property type="match status" value="1"/>
</dbReference>
<dbReference type="Proteomes" id="UP000319175">
    <property type="component" value="Unassembled WGS sequence"/>
</dbReference>
<dbReference type="InterPro" id="IPR001375">
    <property type="entry name" value="Peptidase_S9_cat"/>
</dbReference>
<dbReference type="PANTHER" id="PTHR42776:SF27">
    <property type="entry name" value="DIPEPTIDYL PEPTIDASE FAMILY MEMBER 6"/>
    <property type="match status" value="1"/>
</dbReference>
<dbReference type="GO" id="GO:0006508">
    <property type="term" value="P:proteolysis"/>
    <property type="evidence" value="ECO:0007669"/>
    <property type="project" value="InterPro"/>
</dbReference>
<organism evidence="3 4">
    <name type="scientific">Flavobacterium microcysteis</name>
    <dbReference type="NCBI Taxonomy" id="2596891"/>
    <lineage>
        <taxon>Bacteria</taxon>
        <taxon>Pseudomonadati</taxon>
        <taxon>Bacteroidota</taxon>
        <taxon>Flavobacteriia</taxon>
        <taxon>Flavobacteriales</taxon>
        <taxon>Flavobacteriaceae</taxon>
        <taxon>Flavobacterium</taxon>
    </lineage>
</organism>
<evidence type="ECO:0000256" key="1">
    <source>
        <dbReference type="ARBA" id="ARBA00022801"/>
    </source>
</evidence>
<feature type="domain" description="Peptidase S9 prolyl oligopeptidase catalytic" evidence="2">
    <location>
        <begin position="661"/>
        <end position="829"/>
    </location>
</feature>
<dbReference type="AlphaFoldDB" id="A0A501PZL0"/>
<protein>
    <recommendedName>
        <fullName evidence="2">Peptidase S9 prolyl oligopeptidase catalytic domain-containing protein</fullName>
    </recommendedName>
</protein>
<comment type="caution">
    <text evidence="3">The sequence shown here is derived from an EMBL/GenBank/DDBJ whole genome shotgun (WGS) entry which is preliminary data.</text>
</comment>
<dbReference type="PANTHER" id="PTHR42776">
    <property type="entry name" value="SERINE PEPTIDASE S9 FAMILY MEMBER"/>
    <property type="match status" value="1"/>
</dbReference>
<dbReference type="InterPro" id="IPR029058">
    <property type="entry name" value="AB_hydrolase_fold"/>
</dbReference>
<dbReference type="GO" id="GO:0004252">
    <property type="term" value="F:serine-type endopeptidase activity"/>
    <property type="evidence" value="ECO:0007669"/>
    <property type="project" value="TreeGrafter"/>
</dbReference>